<name>A0A2T9JHG3_9CAUL</name>
<gene>
    <name evidence="1" type="ORF">DDF65_09660</name>
</gene>
<accession>A0A2T9JHG3</accession>
<dbReference type="InterPro" id="IPR007523">
    <property type="entry name" value="NDUFAF3/AAMDC"/>
</dbReference>
<dbReference type="Proteomes" id="UP000244913">
    <property type="component" value="Unassembled WGS sequence"/>
</dbReference>
<dbReference type="CDD" id="cd00248">
    <property type="entry name" value="Mth938-like"/>
    <property type="match status" value="1"/>
</dbReference>
<dbReference type="Gene3D" id="3.40.1230.10">
    <property type="entry name" value="MTH938-like"/>
    <property type="match status" value="1"/>
</dbReference>
<keyword evidence="2" id="KW-1185">Reference proteome</keyword>
<sequence length="123" mass="12730">MSQGPTPRQPPSIDAWGGGGFRVSGLWRPGSLLVIDDQPQDWAVASLAELTPEAFAPVFAAGGAVEFVLLGMGLANALPPRPVRDALKAAGLGLEFMSTEAAARTYNVLASEGRRMAAALIAV</sequence>
<comment type="caution">
    <text evidence="1">The sequence shown here is derived from an EMBL/GenBank/DDBJ whole genome shotgun (WGS) entry which is preliminary data.</text>
</comment>
<reference evidence="1 2" key="1">
    <citation type="submission" date="2018-04" db="EMBL/GenBank/DDBJ databases">
        <title>The genome sequence of Caulobacter sp. 736.</title>
        <authorList>
            <person name="Gao J."/>
            <person name="Sun J."/>
        </authorList>
    </citation>
    <scope>NUCLEOTIDE SEQUENCE [LARGE SCALE GENOMIC DNA]</scope>
    <source>
        <strain evidence="1 2">736</strain>
    </source>
</reference>
<dbReference type="AlphaFoldDB" id="A0A2T9JHG3"/>
<dbReference type="EMBL" id="QDKP01000033">
    <property type="protein sequence ID" value="PVM83140.1"/>
    <property type="molecule type" value="Genomic_DNA"/>
</dbReference>
<dbReference type="Pfam" id="PF04430">
    <property type="entry name" value="DUF498"/>
    <property type="match status" value="1"/>
</dbReference>
<dbReference type="SUPFAM" id="SSF64076">
    <property type="entry name" value="MTH938-like"/>
    <property type="match status" value="1"/>
</dbReference>
<protein>
    <recommendedName>
        <fullName evidence="3">Mth938-like domain-containing protein</fullName>
    </recommendedName>
</protein>
<dbReference type="PANTHER" id="PTHR21192">
    <property type="entry name" value="NUCLEAR PROTEIN E3-3"/>
    <property type="match status" value="1"/>
</dbReference>
<dbReference type="RefSeq" id="WP_116566725.1">
    <property type="nucleotide sequence ID" value="NZ_QDKP01000033.1"/>
</dbReference>
<dbReference type="PANTHER" id="PTHR21192:SF2">
    <property type="entry name" value="NADH DEHYDROGENASE [UBIQUINONE] 1 ALPHA SUBCOMPLEX ASSEMBLY FACTOR 3"/>
    <property type="match status" value="1"/>
</dbReference>
<evidence type="ECO:0008006" key="3">
    <source>
        <dbReference type="Google" id="ProtNLM"/>
    </source>
</evidence>
<evidence type="ECO:0000313" key="2">
    <source>
        <dbReference type="Proteomes" id="UP000244913"/>
    </source>
</evidence>
<organism evidence="1 2">
    <name type="scientific">Caulobacter radicis</name>
    <dbReference type="NCBI Taxonomy" id="2172650"/>
    <lineage>
        <taxon>Bacteria</taxon>
        <taxon>Pseudomonadati</taxon>
        <taxon>Pseudomonadota</taxon>
        <taxon>Alphaproteobacteria</taxon>
        <taxon>Caulobacterales</taxon>
        <taxon>Caulobacteraceae</taxon>
        <taxon>Caulobacter</taxon>
    </lineage>
</organism>
<dbReference type="InterPro" id="IPR036748">
    <property type="entry name" value="MTH938-like_sf"/>
</dbReference>
<proteinExistence type="predicted"/>
<evidence type="ECO:0000313" key="1">
    <source>
        <dbReference type="EMBL" id="PVM83140.1"/>
    </source>
</evidence>